<name>A0A915EGM8_9BILA</name>
<feature type="region of interest" description="Disordered" evidence="1">
    <location>
        <begin position="187"/>
        <end position="207"/>
    </location>
</feature>
<proteinExistence type="predicted"/>
<organism evidence="2 3">
    <name type="scientific">Ditylenchus dipsaci</name>
    <dbReference type="NCBI Taxonomy" id="166011"/>
    <lineage>
        <taxon>Eukaryota</taxon>
        <taxon>Metazoa</taxon>
        <taxon>Ecdysozoa</taxon>
        <taxon>Nematoda</taxon>
        <taxon>Chromadorea</taxon>
        <taxon>Rhabditida</taxon>
        <taxon>Tylenchina</taxon>
        <taxon>Tylenchomorpha</taxon>
        <taxon>Sphaerularioidea</taxon>
        <taxon>Anguinidae</taxon>
        <taxon>Anguininae</taxon>
        <taxon>Ditylenchus</taxon>
    </lineage>
</organism>
<dbReference type="AlphaFoldDB" id="A0A915EGM8"/>
<protein>
    <submittedName>
        <fullName evidence="3">Uncharacterized protein</fullName>
    </submittedName>
</protein>
<keyword evidence="2" id="KW-1185">Reference proteome</keyword>
<feature type="compositionally biased region" description="Polar residues" evidence="1">
    <location>
        <begin position="195"/>
        <end position="207"/>
    </location>
</feature>
<evidence type="ECO:0000256" key="1">
    <source>
        <dbReference type="SAM" id="MobiDB-lite"/>
    </source>
</evidence>
<accession>A0A915EGM8</accession>
<dbReference type="WBParaSite" id="jg569">
    <property type="protein sequence ID" value="jg569"/>
    <property type="gene ID" value="jg569"/>
</dbReference>
<evidence type="ECO:0000313" key="2">
    <source>
        <dbReference type="Proteomes" id="UP000887574"/>
    </source>
</evidence>
<sequence length="598" mass="65056">MATQRDRIETSRRQIAFSHSLSTDILSKRIWRDMILQNGIEFVLIRGRGIGFSGNVRLELMHFLYENRFALWVPAACPFLPRDDWGIVEEVALQEFVNLMVETGDTASQEQQGDVHLLDTGAVANHSPNFRAVGCHESFGGWSSHAFVLFSGEHFEHANMSTDVVIPVSALNVHGSTQMETACSKRRATHDETSELGSTPTALASTPAVNTNGTLNNECCMANVKRQFVRRLWLHLRHLTLFPEEALGMCILESAHSVTSEYCMDVQSIMDDPLSVICSICLDVVDPEGSYGCENNISGSVWAHLSLICPLRSSTASTAITATHPLASRFRRGGSLSRGSRSSFGRRPPNEALLRVFSSCLASHSPVVWRGRYGRTANRGLNIVRAASPALMISTAFSACRRDVITGAPTATASTAQMTSTASAELTASTTPVIVAASTASTSPETVTAPTANAPSTAVCILGRLSQLATCQRQITATRTASSEDSNQSRRMVLFSGCIGVCKLVMYLTAALVHQEMPVPVYITIRHEPGAESAAVSPTEITATNQRDWYAFRHLRHRTDVSDCSCILQQAAYSFGDLILRSLVQIPSTLRRLDFAAG</sequence>
<dbReference type="Proteomes" id="UP000887574">
    <property type="component" value="Unplaced"/>
</dbReference>
<reference evidence="3" key="1">
    <citation type="submission" date="2022-11" db="UniProtKB">
        <authorList>
            <consortium name="WormBaseParasite"/>
        </authorList>
    </citation>
    <scope>IDENTIFICATION</scope>
</reference>
<evidence type="ECO:0000313" key="3">
    <source>
        <dbReference type="WBParaSite" id="jg569"/>
    </source>
</evidence>